<gene>
    <name evidence="4" type="primary">hypD</name>
    <name evidence="4" type="ORF">M595_5375</name>
</gene>
<dbReference type="PATRIC" id="fig|1348334.3.peg.5172"/>
<evidence type="ECO:0000313" key="4">
    <source>
        <dbReference type="EMBL" id="ERT04664.1"/>
    </source>
</evidence>
<dbReference type="PIRSF" id="PIRSF005622">
    <property type="entry name" value="Hydrgn_mat_hypD"/>
    <property type="match status" value="1"/>
</dbReference>
<dbReference type="AlphaFoldDB" id="U7QA05"/>
<dbReference type="NCBIfam" id="TIGR00075">
    <property type="entry name" value="hypD"/>
    <property type="match status" value="1"/>
</dbReference>
<dbReference type="Gene3D" id="3.40.50.11750">
    <property type="entry name" value="HypD, alpha/beta domain 1"/>
    <property type="match status" value="2"/>
</dbReference>
<protein>
    <submittedName>
        <fullName evidence="4">Hydrogenase expression/formation protein HypD</fullName>
    </submittedName>
</protein>
<organism evidence="4 5">
    <name type="scientific">Lyngbya aestuarii BL J</name>
    <dbReference type="NCBI Taxonomy" id="1348334"/>
    <lineage>
        <taxon>Bacteria</taxon>
        <taxon>Bacillati</taxon>
        <taxon>Cyanobacteriota</taxon>
        <taxon>Cyanophyceae</taxon>
        <taxon>Oscillatoriophycideae</taxon>
        <taxon>Oscillatoriales</taxon>
        <taxon>Microcoleaceae</taxon>
        <taxon>Lyngbya</taxon>
    </lineage>
</organism>
<evidence type="ECO:0000256" key="3">
    <source>
        <dbReference type="ARBA" id="ARBA00023004"/>
    </source>
</evidence>
<dbReference type="GO" id="GO:0070025">
    <property type="term" value="F:carbon monoxide binding"/>
    <property type="evidence" value="ECO:0007669"/>
    <property type="project" value="TreeGrafter"/>
</dbReference>
<evidence type="ECO:0000256" key="2">
    <source>
        <dbReference type="ARBA" id="ARBA00022723"/>
    </source>
</evidence>
<accession>U7QA05</accession>
<dbReference type="RefSeq" id="WP_023069055.1">
    <property type="nucleotide sequence ID" value="NZ_AUZM01000085.1"/>
</dbReference>
<dbReference type="InterPro" id="IPR042244">
    <property type="entry name" value="HypD_2_sf"/>
</dbReference>
<keyword evidence="2" id="KW-0479">Metal-binding</keyword>
<comment type="similarity">
    <text evidence="1">Belongs to the HypD family.</text>
</comment>
<dbReference type="EMBL" id="AUZM01000085">
    <property type="protein sequence ID" value="ERT04664.1"/>
    <property type="molecule type" value="Genomic_DNA"/>
</dbReference>
<dbReference type="Pfam" id="PF01924">
    <property type="entry name" value="HypD"/>
    <property type="match status" value="1"/>
</dbReference>
<keyword evidence="3" id="KW-0408">Iron</keyword>
<dbReference type="Proteomes" id="UP000017127">
    <property type="component" value="Unassembled WGS sequence"/>
</dbReference>
<dbReference type="InterPro" id="IPR002780">
    <property type="entry name" value="Hyd_form_HypD"/>
</dbReference>
<dbReference type="PANTHER" id="PTHR30149">
    <property type="entry name" value="HYDROGENASE PROTEIN ASSEMBLY PROTEIN HYPD"/>
    <property type="match status" value="1"/>
</dbReference>
<dbReference type="GO" id="GO:0051539">
    <property type="term" value="F:4 iron, 4 sulfur cluster binding"/>
    <property type="evidence" value="ECO:0007669"/>
    <property type="project" value="TreeGrafter"/>
</dbReference>
<evidence type="ECO:0000256" key="1">
    <source>
        <dbReference type="ARBA" id="ARBA00007888"/>
    </source>
</evidence>
<sequence>MKYVDEFRDPQKLQALMGEINRLTLMLERTSEQPLKIMEVCGGHTHSIFKYGIEELLPDSIELIHGPGCPVCVMPRGRLDAAIKLADIPNVIFTTFGDAMRVPGSEKSLLQAKAQGADIRMVYSPLDALPIAKQNPDKEVIFFGLGFETTAPSTAFTILQAEAENIKNFSIFCNHVIVVPALEALLDNPDLELDGFIGPGHVSMVIGSNPYKIIAEKYYKPVVVSGFEPLDIVQSVWMLLQQLVDRRCEVENQYKRLVQPDGNPMALDAIKKVFEVREEFEWRGLGDIAQSGLKINSNYAQFDAEIKFDVSDVKVPDAAACQCGEILKGVLKPWQCKVFGTACTPETPIGTCMVSSEGACAAYYKYGRLSTVVKANKPQRSKAKV</sequence>
<dbReference type="Gene3D" id="6.10.20.100">
    <property type="match status" value="1"/>
</dbReference>
<dbReference type="GO" id="GO:0005506">
    <property type="term" value="F:iron ion binding"/>
    <property type="evidence" value="ECO:0007669"/>
    <property type="project" value="TreeGrafter"/>
</dbReference>
<dbReference type="GO" id="GO:0051604">
    <property type="term" value="P:protein maturation"/>
    <property type="evidence" value="ECO:0007669"/>
    <property type="project" value="TreeGrafter"/>
</dbReference>
<dbReference type="InterPro" id="IPR042243">
    <property type="entry name" value="HypD_1"/>
</dbReference>
<reference evidence="4 5" key="1">
    <citation type="journal article" date="2013" name="Front. Microbiol.">
        <title>Comparative genomic analyses of the cyanobacterium, Lyngbya aestuarii BL J, a powerful hydrogen producer.</title>
        <authorList>
            <person name="Kothari A."/>
            <person name="Vaughn M."/>
            <person name="Garcia-Pichel F."/>
        </authorList>
    </citation>
    <scope>NUCLEOTIDE SEQUENCE [LARGE SCALE GENOMIC DNA]</scope>
    <source>
        <strain evidence="4 5">BL J</strain>
    </source>
</reference>
<keyword evidence="5" id="KW-1185">Reference proteome</keyword>
<proteinExistence type="inferred from homology"/>
<name>U7QA05_9CYAN</name>
<dbReference type="OrthoDB" id="9770424at2"/>
<comment type="caution">
    <text evidence="4">The sequence shown here is derived from an EMBL/GenBank/DDBJ whole genome shotgun (WGS) entry which is preliminary data.</text>
</comment>
<evidence type="ECO:0000313" key="5">
    <source>
        <dbReference type="Proteomes" id="UP000017127"/>
    </source>
</evidence>
<dbReference type="PANTHER" id="PTHR30149:SF0">
    <property type="entry name" value="HYDROGENASE MATURATION FACTOR HYPD"/>
    <property type="match status" value="1"/>
</dbReference>